<dbReference type="EMBL" id="CADCTH010000199">
    <property type="protein sequence ID" value="CAA9240210.1"/>
    <property type="molecule type" value="Genomic_DNA"/>
</dbReference>
<proteinExistence type="predicted"/>
<protein>
    <submittedName>
        <fullName evidence="2">Uncharacterized protein</fullName>
    </submittedName>
</protein>
<dbReference type="AlphaFoldDB" id="A0A6J4I316"/>
<feature type="non-terminal residue" evidence="2">
    <location>
        <position position="1"/>
    </location>
</feature>
<feature type="non-terminal residue" evidence="2">
    <location>
        <position position="53"/>
    </location>
</feature>
<feature type="compositionally biased region" description="Basic residues" evidence="1">
    <location>
        <begin position="24"/>
        <end position="40"/>
    </location>
</feature>
<evidence type="ECO:0000256" key="1">
    <source>
        <dbReference type="SAM" id="MobiDB-lite"/>
    </source>
</evidence>
<feature type="region of interest" description="Disordered" evidence="1">
    <location>
        <begin position="1"/>
        <end position="53"/>
    </location>
</feature>
<evidence type="ECO:0000313" key="2">
    <source>
        <dbReference type="EMBL" id="CAA9240210.1"/>
    </source>
</evidence>
<reference evidence="2" key="1">
    <citation type="submission" date="2020-02" db="EMBL/GenBank/DDBJ databases">
        <authorList>
            <person name="Meier V. D."/>
        </authorList>
    </citation>
    <scope>NUCLEOTIDE SEQUENCE</scope>
    <source>
        <strain evidence="2">AVDCRST_MAG54</strain>
    </source>
</reference>
<name>A0A6J4I316_9PSEU</name>
<gene>
    <name evidence="2" type="ORF">AVDCRST_MAG54-1464</name>
</gene>
<accession>A0A6J4I316</accession>
<sequence length="53" mass="6124">EGRGTRRELGHEERPTRTPAPRPRPARARPPPSRRVRPGRVRRDGGRRSPRPL</sequence>
<organism evidence="2">
    <name type="scientific">uncultured Actinomycetospora sp</name>
    <dbReference type="NCBI Taxonomy" id="1135996"/>
    <lineage>
        <taxon>Bacteria</taxon>
        <taxon>Bacillati</taxon>
        <taxon>Actinomycetota</taxon>
        <taxon>Actinomycetes</taxon>
        <taxon>Pseudonocardiales</taxon>
        <taxon>Pseudonocardiaceae</taxon>
        <taxon>Actinomycetospora</taxon>
        <taxon>environmental samples</taxon>
    </lineage>
</organism>
<feature type="compositionally biased region" description="Basic and acidic residues" evidence="1">
    <location>
        <begin position="1"/>
        <end position="16"/>
    </location>
</feature>